<accession>A0A4E0RVE5</accession>
<dbReference type="InterPro" id="IPR036291">
    <property type="entry name" value="NAD(P)-bd_dom_sf"/>
</dbReference>
<dbReference type="Proteomes" id="UP000230066">
    <property type="component" value="Unassembled WGS sequence"/>
</dbReference>
<proteinExistence type="predicted"/>
<keyword evidence="4" id="KW-1185">Reference proteome</keyword>
<evidence type="ECO:0000256" key="1">
    <source>
        <dbReference type="ARBA" id="ARBA00023002"/>
    </source>
</evidence>
<dbReference type="AlphaFoldDB" id="A0A4E0RVE5"/>
<dbReference type="GO" id="GO:0016491">
    <property type="term" value="F:oxidoreductase activity"/>
    <property type="evidence" value="ECO:0007669"/>
    <property type="project" value="UniProtKB-KW"/>
</dbReference>
<dbReference type="EMBL" id="JXXN02003446">
    <property type="protein sequence ID" value="THD21542.1"/>
    <property type="molecule type" value="Genomic_DNA"/>
</dbReference>
<organism evidence="3 4">
    <name type="scientific">Fasciola hepatica</name>
    <name type="common">Liver fluke</name>
    <dbReference type="NCBI Taxonomy" id="6192"/>
    <lineage>
        <taxon>Eukaryota</taxon>
        <taxon>Metazoa</taxon>
        <taxon>Spiralia</taxon>
        <taxon>Lophotrochozoa</taxon>
        <taxon>Platyhelminthes</taxon>
        <taxon>Trematoda</taxon>
        <taxon>Digenea</taxon>
        <taxon>Plagiorchiida</taxon>
        <taxon>Echinostomata</taxon>
        <taxon>Echinostomatoidea</taxon>
        <taxon>Fasciolidae</taxon>
        <taxon>Fasciola</taxon>
    </lineage>
</organism>
<feature type="non-terminal residue" evidence="3">
    <location>
        <position position="1"/>
    </location>
</feature>
<dbReference type="SUPFAM" id="SSF51735">
    <property type="entry name" value="NAD(P)-binding Rossmann-fold domains"/>
    <property type="match status" value="1"/>
</dbReference>
<name>A0A4E0RVE5_FASHE</name>
<feature type="region of interest" description="Disordered" evidence="2">
    <location>
        <begin position="374"/>
        <end position="395"/>
    </location>
</feature>
<gene>
    <name evidence="3" type="ORF">D915_007356</name>
</gene>
<evidence type="ECO:0000313" key="3">
    <source>
        <dbReference type="EMBL" id="THD21542.1"/>
    </source>
</evidence>
<dbReference type="PANTHER" id="PTHR43157:SF31">
    <property type="entry name" value="PHOSPHATIDYLINOSITOL-GLYCAN BIOSYNTHESIS CLASS F PROTEIN"/>
    <property type="match status" value="1"/>
</dbReference>
<dbReference type="PANTHER" id="PTHR43157">
    <property type="entry name" value="PHOSPHATIDYLINOSITOL-GLYCAN BIOSYNTHESIS CLASS F PROTEIN-RELATED"/>
    <property type="match status" value="1"/>
</dbReference>
<reference evidence="3" key="1">
    <citation type="submission" date="2019-03" db="EMBL/GenBank/DDBJ databases">
        <title>Improved annotation for the trematode Fasciola hepatica.</title>
        <authorList>
            <person name="Choi Y.-J."/>
            <person name="Martin J."/>
            <person name="Mitreva M."/>
        </authorList>
    </citation>
    <scope>NUCLEOTIDE SEQUENCE [LARGE SCALE GENOMIC DNA]</scope>
</reference>
<evidence type="ECO:0000313" key="4">
    <source>
        <dbReference type="Proteomes" id="UP000230066"/>
    </source>
</evidence>
<evidence type="ECO:0000256" key="2">
    <source>
        <dbReference type="SAM" id="MobiDB-lite"/>
    </source>
</evidence>
<protein>
    <submittedName>
        <fullName evidence="3">Retinol dehydrogenase 13</fullName>
    </submittedName>
</protein>
<keyword evidence="1" id="KW-0560">Oxidoreductase</keyword>
<comment type="caution">
    <text evidence="3">The sequence shown here is derived from an EMBL/GenBank/DDBJ whole genome shotgun (WGS) entry which is preliminary data.</text>
</comment>
<sequence length="395" mass="44069">APRIQPGRQPWTKGQVVRGVALFSALSASGLLGYRLFVLSPQYDGPEIDLRARVSRELLHGLAKRGAQLIMASNNVDSCVKTRDKLLKATRINPSRIDCRQLNGDSTRSVRRFAANLLADYPRLDRVIIQSRSCITGIVAGKRRPTHDGFEHIMGTNYFATYLLTRLLWSRLSESEDGRLILVADTDASARAQAQAPQLPDSDQLGLPLQDLNFDDPNTFNPKIAYQRSQWFLTLFADELSRRTAHETMTRVMLVNPVVSLATAPRFSGSGVETLTTERKVVFDQAINFITRLVKRKVSATTLFCAVVDPVVLPSRAAKNERVVQSAERFQDLRLISDQTTLTQNINRTLSASQYLWKLSEKWTRLDKYPEPLPLPPRLPTPGNAVAGHVPPGST</sequence>
<dbReference type="Gene3D" id="3.40.50.720">
    <property type="entry name" value="NAD(P)-binding Rossmann-like Domain"/>
    <property type="match status" value="1"/>
</dbReference>